<dbReference type="Proteomes" id="UP000571554">
    <property type="component" value="Unassembled WGS sequence"/>
</dbReference>
<protein>
    <submittedName>
        <fullName evidence="1">Uncharacterized protein</fullName>
    </submittedName>
</protein>
<reference evidence="1 2" key="1">
    <citation type="submission" date="2020-08" db="EMBL/GenBank/DDBJ databases">
        <title>Above-ground endophytic microbial communities from plants in different locations in the United States.</title>
        <authorList>
            <person name="Frank C."/>
        </authorList>
    </citation>
    <scope>NUCLEOTIDE SEQUENCE [LARGE SCALE GENOMIC DNA]</scope>
    <source>
        <strain evidence="1 2">WP4_2_2</strain>
    </source>
</reference>
<evidence type="ECO:0000313" key="2">
    <source>
        <dbReference type="Proteomes" id="UP000571554"/>
    </source>
</evidence>
<evidence type="ECO:0000313" key="1">
    <source>
        <dbReference type="EMBL" id="MBB6105144.1"/>
    </source>
</evidence>
<dbReference type="AlphaFoldDB" id="A0A7W9U1F6"/>
<accession>A0A7W9U1F6</accession>
<organism evidence="1 2">
    <name type="scientific">Paraburkholderia bannensis</name>
    <dbReference type="NCBI Taxonomy" id="765414"/>
    <lineage>
        <taxon>Bacteria</taxon>
        <taxon>Pseudomonadati</taxon>
        <taxon>Pseudomonadota</taxon>
        <taxon>Betaproteobacteria</taxon>
        <taxon>Burkholderiales</taxon>
        <taxon>Burkholderiaceae</taxon>
        <taxon>Paraburkholderia</taxon>
    </lineage>
</organism>
<sequence length="56" mass="6399">MPDEMVRMSITTLNGSAPNTAFRDFEVVNVDACFPISRKFYGTSKDPSRRHFFDVP</sequence>
<dbReference type="EMBL" id="JACHBW010000015">
    <property type="protein sequence ID" value="MBB6105144.1"/>
    <property type="molecule type" value="Genomic_DNA"/>
</dbReference>
<keyword evidence="2" id="KW-1185">Reference proteome</keyword>
<name>A0A7W9U1F6_9BURK</name>
<comment type="caution">
    <text evidence="1">The sequence shown here is derived from an EMBL/GenBank/DDBJ whole genome shotgun (WGS) entry which is preliminary data.</text>
</comment>
<proteinExistence type="predicted"/>
<gene>
    <name evidence="1" type="ORF">F4827_005009</name>
</gene>